<evidence type="ECO:0000256" key="2">
    <source>
        <dbReference type="ARBA" id="ARBA00010618"/>
    </source>
</evidence>
<keyword evidence="3" id="KW-0150">Chloroplast</keyword>
<evidence type="ECO:0000313" key="9">
    <source>
        <dbReference type="EMBL" id="CAE0434993.1"/>
    </source>
</evidence>
<accession>A0A7S3PGX7</accession>
<reference evidence="9" key="1">
    <citation type="submission" date="2021-01" db="EMBL/GenBank/DDBJ databases">
        <authorList>
            <person name="Corre E."/>
            <person name="Pelletier E."/>
            <person name="Niang G."/>
            <person name="Scheremetjew M."/>
            <person name="Finn R."/>
            <person name="Kale V."/>
            <person name="Holt S."/>
            <person name="Cochrane G."/>
            <person name="Meng A."/>
            <person name="Brown T."/>
            <person name="Cohen L."/>
        </authorList>
    </citation>
    <scope>NUCLEOTIDE SEQUENCE</scope>
    <source>
        <strain evidence="9">GSBS06</strain>
    </source>
</reference>
<organism evidence="9">
    <name type="scientific">Aplanochytrium stocchinoi</name>
    <dbReference type="NCBI Taxonomy" id="215587"/>
    <lineage>
        <taxon>Eukaryota</taxon>
        <taxon>Sar</taxon>
        <taxon>Stramenopiles</taxon>
        <taxon>Bigyra</taxon>
        <taxon>Labyrinthulomycetes</taxon>
        <taxon>Thraustochytrida</taxon>
        <taxon>Thraustochytriidae</taxon>
        <taxon>Aplanochytrium</taxon>
    </lineage>
</organism>
<dbReference type="Pfam" id="PF17136">
    <property type="entry name" value="ribosomal_L24"/>
    <property type="match status" value="1"/>
</dbReference>
<comment type="similarity">
    <text evidence="2">Belongs to the universal ribosomal protein uL24 family.</text>
</comment>
<sequence>MNLNLIHRSLKGTSLQKGLFTPATVHDKAGLQIRTLFSGRSKPLGLAITPHGVGLTKTSFTTRSPTCIHVPAALCNTVGIQTRTVFAQRFTKNEKRQRLAMRRKAAAKTKRNDRVWRIRTGDEVFVEGKMFADPDDKFSRGAKGVVQLVDRIKATAFVTGVGVKEVEKRSSQTGQNFVKHVNTPVPYDSLYLLDPVDGQPCGSKFVRNEDGRIVRISTRSGEEIPFFEREPTPHSTFECDTLPESVLEVTLSEREIAVVGEYDENRQNLFPEREKQRRLIKKLKRVQRIARKKAQKVENLKLHKIHSNNKKKTAKKPPKKKFYHIR</sequence>
<proteinExistence type="inferred from homology"/>
<dbReference type="EMBL" id="HBIN01007220">
    <property type="protein sequence ID" value="CAE0434993.1"/>
    <property type="molecule type" value="Transcribed_RNA"/>
</dbReference>
<feature type="domain" description="Large ribosomal subunit protein uL24 C-terminal" evidence="8">
    <location>
        <begin position="163"/>
        <end position="224"/>
    </location>
</feature>
<dbReference type="InterPro" id="IPR008991">
    <property type="entry name" value="Translation_prot_SH3-like_sf"/>
</dbReference>
<dbReference type="GO" id="GO:0005840">
    <property type="term" value="C:ribosome"/>
    <property type="evidence" value="ECO:0007669"/>
    <property type="project" value="InterPro"/>
</dbReference>
<evidence type="ECO:0000256" key="7">
    <source>
        <dbReference type="SAM" id="MobiDB-lite"/>
    </source>
</evidence>
<evidence type="ECO:0000256" key="4">
    <source>
        <dbReference type="ARBA" id="ARBA00022640"/>
    </source>
</evidence>
<dbReference type="Gene3D" id="2.30.30.30">
    <property type="match status" value="1"/>
</dbReference>
<evidence type="ECO:0000256" key="3">
    <source>
        <dbReference type="ARBA" id="ARBA00022528"/>
    </source>
</evidence>
<evidence type="ECO:0000256" key="5">
    <source>
        <dbReference type="ARBA" id="ARBA00022980"/>
    </source>
</evidence>
<comment type="subcellular location">
    <subcellularLocation>
        <location evidence="1">Plastid</location>
        <location evidence="1">Chloroplast</location>
    </subcellularLocation>
</comment>
<dbReference type="SUPFAM" id="SSF50104">
    <property type="entry name" value="Translation proteins SH3-like domain"/>
    <property type="match status" value="1"/>
</dbReference>
<gene>
    <name evidence="9" type="ORF">ASTO00021_LOCUS5287</name>
</gene>
<evidence type="ECO:0000256" key="1">
    <source>
        <dbReference type="ARBA" id="ARBA00004229"/>
    </source>
</evidence>
<keyword evidence="4" id="KW-0934">Plastid</keyword>
<dbReference type="PANTHER" id="PTHR12903">
    <property type="entry name" value="MITOCHONDRIAL RIBOSOMAL PROTEIN L24"/>
    <property type="match status" value="1"/>
</dbReference>
<evidence type="ECO:0000259" key="8">
    <source>
        <dbReference type="Pfam" id="PF17136"/>
    </source>
</evidence>
<dbReference type="InterPro" id="IPR057264">
    <property type="entry name" value="Ribosomal_uL24_C"/>
</dbReference>
<keyword evidence="5" id="KW-0689">Ribosomal protein</keyword>
<dbReference type="InterPro" id="IPR014722">
    <property type="entry name" value="Rib_uL2_dom2"/>
</dbReference>
<dbReference type="AlphaFoldDB" id="A0A7S3PGX7"/>
<dbReference type="GO" id="GO:0003735">
    <property type="term" value="F:structural constituent of ribosome"/>
    <property type="evidence" value="ECO:0007669"/>
    <property type="project" value="InterPro"/>
</dbReference>
<evidence type="ECO:0000256" key="6">
    <source>
        <dbReference type="ARBA" id="ARBA00023274"/>
    </source>
</evidence>
<feature type="region of interest" description="Disordered" evidence="7">
    <location>
        <begin position="305"/>
        <end position="326"/>
    </location>
</feature>
<name>A0A7S3PGX7_9STRA</name>
<dbReference type="GO" id="GO:0006412">
    <property type="term" value="P:translation"/>
    <property type="evidence" value="ECO:0007669"/>
    <property type="project" value="InterPro"/>
</dbReference>
<dbReference type="InterPro" id="IPR003256">
    <property type="entry name" value="Ribosomal_uL24"/>
</dbReference>
<protein>
    <recommendedName>
        <fullName evidence="8">Large ribosomal subunit protein uL24 C-terminal domain-containing protein</fullName>
    </recommendedName>
</protein>
<dbReference type="GO" id="GO:0009507">
    <property type="term" value="C:chloroplast"/>
    <property type="evidence" value="ECO:0007669"/>
    <property type="project" value="UniProtKB-SubCell"/>
</dbReference>
<keyword evidence="6" id="KW-0687">Ribonucleoprotein</keyword>